<evidence type="ECO:0000313" key="2">
    <source>
        <dbReference type="EMBL" id="CAC5425372.1"/>
    </source>
</evidence>
<accession>A0A6J8F016</accession>
<dbReference type="InterPro" id="IPR004843">
    <property type="entry name" value="Calcineurin-like_PHP"/>
</dbReference>
<dbReference type="Pfam" id="PF00149">
    <property type="entry name" value="Metallophos"/>
    <property type="match status" value="1"/>
</dbReference>
<gene>
    <name evidence="2" type="ORF">MCOR_57204</name>
</gene>
<feature type="domain" description="Calcineurin-like phosphoesterase" evidence="1">
    <location>
        <begin position="49"/>
        <end position="230"/>
    </location>
</feature>
<protein>
    <recommendedName>
        <fullName evidence="1">Calcineurin-like phosphoesterase domain-containing protein</fullName>
    </recommendedName>
</protein>
<evidence type="ECO:0000259" key="1">
    <source>
        <dbReference type="Pfam" id="PF00149"/>
    </source>
</evidence>
<dbReference type="PANTHER" id="PTHR42850:SF4">
    <property type="entry name" value="ZINC-DEPENDENT ENDOPOLYPHOSPHATASE"/>
    <property type="match status" value="1"/>
</dbReference>
<proteinExistence type="predicted"/>
<dbReference type="PANTHER" id="PTHR42850">
    <property type="entry name" value="METALLOPHOSPHOESTERASE"/>
    <property type="match status" value="1"/>
</dbReference>
<reference evidence="2 3" key="1">
    <citation type="submission" date="2020-06" db="EMBL/GenBank/DDBJ databases">
        <authorList>
            <person name="Li R."/>
            <person name="Bekaert M."/>
        </authorList>
    </citation>
    <scope>NUCLEOTIDE SEQUENCE [LARGE SCALE GENOMIC DNA]</scope>
    <source>
        <strain evidence="3">wild</strain>
    </source>
</reference>
<organism evidence="2 3">
    <name type="scientific">Mytilus coruscus</name>
    <name type="common">Sea mussel</name>
    <dbReference type="NCBI Taxonomy" id="42192"/>
    <lineage>
        <taxon>Eukaryota</taxon>
        <taxon>Metazoa</taxon>
        <taxon>Spiralia</taxon>
        <taxon>Lophotrochozoa</taxon>
        <taxon>Mollusca</taxon>
        <taxon>Bivalvia</taxon>
        <taxon>Autobranchia</taxon>
        <taxon>Pteriomorphia</taxon>
        <taxon>Mytilida</taxon>
        <taxon>Mytiloidea</taxon>
        <taxon>Mytilidae</taxon>
        <taxon>Mytilinae</taxon>
        <taxon>Mytilus</taxon>
    </lineage>
</organism>
<dbReference type="GO" id="GO:0016791">
    <property type="term" value="F:phosphatase activity"/>
    <property type="evidence" value="ECO:0007669"/>
    <property type="project" value="TreeGrafter"/>
</dbReference>
<evidence type="ECO:0000313" key="3">
    <source>
        <dbReference type="Proteomes" id="UP000507470"/>
    </source>
</evidence>
<dbReference type="AlphaFoldDB" id="A0A6J8F016"/>
<dbReference type="SUPFAM" id="SSF56300">
    <property type="entry name" value="Metallo-dependent phosphatases"/>
    <property type="match status" value="1"/>
</dbReference>
<dbReference type="GO" id="GO:0006798">
    <property type="term" value="P:polyphosphate catabolic process"/>
    <property type="evidence" value="ECO:0007669"/>
    <property type="project" value="TreeGrafter"/>
</dbReference>
<name>A0A6J8F016_MYTCO</name>
<dbReference type="Gene3D" id="3.60.21.10">
    <property type="match status" value="1"/>
</dbReference>
<dbReference type="InterPro" id="IPR050126">
    <property type="entry name" value="Ap4A_hydrolase"/>
</dbReference>
<dbReference type="GO" id="GO:0000298">
    <property type="term" value="F:endopolyphosphatase activity"/>
    <property type="evidence" value="ECO:0007669"/>
    <property type="project" value="TreeGrafter"/>
</dbReference>
<sequence length="278" mass="31960">MTSLFIIITSLLRSRKPIPTVRRFTKFKLPLPKTLHLTLENVSIQGREIFIIGDVHGCLEELEELLELAKLEINNKKMLPIFVGDLANKGPRNLMTIRKVRQMEALSVRGNHEEAIVRHYLNWQNDQNYVIPEEFKWITDLNTDDIEYLLELPYTISIPSRNILIVHAGLVPVIPIQQQNLDNFIHIRNLYQDNDGNFIASELPFQGEAWASFWTGPEHVYFGHDASRKLQQHPYATGLDTGCLYGNMLSGIVINSQKMLQVKAKKVYSKPKGFKTPK</sequence>
<dbReference type="InterPro" id="IPR029052">
    <property type="entry name" value="Metallo-depent_PP-like"/>
</dbReference>
<dbReference type="GO" id="GO:0005737">
    <property type="term" value="C:cytoplasm"/>
    <property type="evidence" value="ECO:0007669"/>
    <property type="project" value="TreeGrafter"/>
</dbReference>
<dbReference type="OrthoDB" id="10267127at2759"/>
<dbReference type="Proteomes" id="UP000507470">
    <property type="component" value="Unassembled WGS sequence"/>
</dbReference>
<keyword evidence="3" id="KW-1185">Reference proteome</keyword>
<dbReference type="EMBL" id="CACVKT020010231">
    <property type="protein sequence ID" value="CAC5425372.1"/>
    <property type="molecule type" value="Genomic_DNA"/>
</dbReference>